<sequence>MTTIDEPVRCTQTPIPGLLLCELPVHLDDRGWFKENWQRRKMAAAGLPDFAPVQNNVSYNVRRGTTRGFHAEPWDKYVSVAAGKVFGAWVDLRAGDTYGTMFTAEVDTSRAVFVPRGVANAFQTLEPYTVYTYLVNDLYSPHADYVSVSLFDQAIHIEWPIPLDAATISAKDRAQAPLSSIKPLQTKKILVLGGDGQLGRSLRNEYANEPNVDFAGREDVDITSSDLESCLDWRSYDYVINAAAFTSVDEAESGQGRETAWEVNVTAVSRLAKIVAQNMATLIHVSSDYIFDGSKDQPYDEADSPSPVNVYGQTKAAGEHVVQMVPRHYIVRTSWVIGDGHNFVRTMLSLGAQGVEPSVVADQHGRLTFSNELARAIKYLINVQPPYGTYNITQDGPVFSWAEIARQVFAIAGYSHLTVKGISAADFASSASGPVARRPANSALSLHKIRRAGFLPKDGTELLTDYVAQLVSVDR</sequence>
<keyword evidence="9" id="KW-1185">Reference proteome</keyword>
<protein>
    <recommendedName>
        <fullName evidence="5">dTDP-4-dehydrorhamnose reductase</fullName>
        <ecNumber evidence="5">1.1.1.133</ecNumber>
    </recommendedName>
</protein>
<evidence type="ECO:0000313" key="7">
    <source>
        <dbReference type="EMBL" id="MCV7073477.1"/>
    </source>
</evidence>
<dbReference type="EMBL" id="CP092427">
    <property type="protein sequence ID" value="ULP38212.1"/>
    <property type="molecule type" value="Genomic_DNA"/>
</dbReference>
<comment type="pathway">
    <text evidence="5">Carbohydrate biosynthesis; dTDP-L-rhamnose biosynthesis.</text>
</comment>
<dbReference type="Pfam" id="PF04321">
    <property type="entry name" value="RmlD_sub_bind"/>
    <property type="match status" value="1"/>
</dbReference>
<keyword evidence="5" id="KW-0560">Oxidoreductase</keyword>
<dbReference type="GO" id="GO:0008831">
    <property type="term" value="F:dTDP-4-dehydrorhamnose reductase activity"/>
    <property type="evidence" value="ECO:0007669"/>
    <property type="project" value="UniProtKB-EC"/>
</dbReference>
<reference evidence="7" key="2">
    <citation type="journal article" date="2022" name="BMC Genomics">
        <title>Comparative genome analysis of mycobacteria focusing on tRNA and non-coding RNA.</title>
        <authorList>
            <person name="Behra P.R.K."/>
            <person name="Pettersson B.M.F."/>
            <person name="Ramesh M."/>
            <person name="Das S."/>
            <person name="Dasgupta S."/>
            <person name="Kirsebom L.A."/>
        </authorList>
    </citation>
    <scope>NUCLEOTIDE SEQUENCE</scope>
    <source>
        <strain evidence="7">DSM 45406</strain>
    </source>
</reference>
<dbReference type="InterPro" id="IPR014710">
    <property type="entry name" value="RmlC-like_jellyroll"/>
</dbReference>
<dbReference type="InterPro" id="IPR005913">
    <property type="entry name" value="dTDP_dehydrorham_reduct"/>
</dbReference>
<dbReference type="EC" id="1.1.1.133" evidence="5"/>
<keyword evidence="5" id="KW-0521">NADP</keyword>
<dbReference type="AlphaFoldDB" id="A0A9X2YGF1"/>
<comment type="similarity">
    <text evidence="2 5">Belongs to the dTDP-4-dehydrorhamnose reductase family.</text>
</comment>
<dbReference type="Proteomes" id="UP001055159">
    <property type="component" value="Chromosome"/>
</dbReference>
<evidence type="ECO:0000259" key="6">
    <source>
        <dbReference type="Pfam" id="PF04321"/>
    </source>
</evidence>
<dbReference type="CDD" id="cd00438">
    <property type="entry name" value="cupin_RmlC"/>
    <property type="match status" value="1"/>
</dbReference>
<evidence type="ECO:0000256" key="3">
    <source>
        <dbReference type="PIRSR" id="PIRSR600888-1"/>
    </source>
</evidence>
<feature type="site" description="Participates in a stacking interaction with the thymidine ring of dTDP-4-oxo-6-deoxyglucose" evidence="4">
    <location>
        <position position="139"/>
    </location>
</feature>
<reference evidence="8" key="3">
    <citation type="submission" date="2022-08" db="EMBL/GenBank/DDBJ databases">
        <title>Whole genome sequencing of non-tuberculosis mycobacteria type-strains.</title>
        <authorList>
            <person name="Igarashi Y."/>
            <person name="Osugi A."/>
            <person name="Mitarai S."/>
        </authorList>
    </citation>
    <scope>NUCLEOTIDE SEQUENCE</scope>
    <source>
        <strain evidence="8">JCM 16372</strain>
    </source>
</reference>
<dbReference type="InterPro" id="IPR029903">
    <property type="entry name" value="RmlD-like-bd"/>
</dbReference>
<evidence type="ECO:0000313" key="8">
    <source>
        <dbReference type="EMBL" id="ULP38212.1"/>
    </source>
</evidence>
<dbReference type="RefSeq" id="WP_043406517.1">
    <property type="nucleotide sequence ID" value="NZ_CP092427.2"/>
</dbReference>
<evidence type="ECO:0000256" key="1">
    <source>
        <dbReference type="ARBA" id="ARBA00010154"/>
    </source>
</evidence>
<dbReference type="EMBL" id="JACKRN010000872">
    <property type="protein sequence ID" value="MCV7073477.1"/>
    <property type="molecule type" value="Genomic_DNA"/>
</dbReference>
<dbReference type="GO" id="GO:0019305">
    <property type="term" value="P:dTDP-rhamnose biosynthetic process"/>
    <property type="evidence" value="ECO:0007669"/>
    <property type="project" value="TreeGrafter"/>
</dbReference>
<comment type="function">
    <text evidence="5">Catalyzes the reduction of dTDP-6-deoxy-L-lyxo-4-hexulose to yield dTDP-L-rhamnose.</text>
</comment>
<evidence type="ECO:0000313" key="9">
    <source>
        <dbReference type="Proteomes" id="UP001055159"/>
    </source>
</evidence>
<dbReference type="Proteomes" id="UP001140272">
    <property type="component" value="Unassembled WGS sequence"/>
</dbReference>
<gene>
    <name evidence="7" type="ORF">H7H73_27330</name>
    <name evidence="8" type="ORF">MJO55_07230</name>
</gene>
<evidence type="ECO:0000256" key="5">
    <source>
        <dbReference type="RuleBase" id="RU364082"/>
    </source>
</evidence>
<feature type="domain" description="RmlD-like substrate binding" evidence="6">
    <location>
        <begin position="188"/>
        <end position="468"/>
    </location>
</feature>
<accession>A0A9X2YGF1</accession>
<dbReference type="GO" id="GO:0005829">
    <property type="term" value="C:cytosol"/>
    <property type="evidence" value="ECO:0007669"/>
    <property type="project" value="TreeGrafter"/>
</dbReference>
<feature type="active site" description="Proton donor" evidence="3">
    <location>
        <position position="133"/>
    </location>
</feature>
<organism evidence="7 10">
    <name type="scientific">Mycolicibacterium rufum</name>
    <dbReference type="NCBI Taxonomy" id="318424"/>
    <lineage>
        <taxon>Bacteria</taxon>
        <taxon>Bacillati</taxon>
        <taxon>Actinomycetota</taxon>
        <taxon>Actinomycetes</taxon>
        <taxon>Mycobacteriales</taxon>
        <taxon>Mycobacteriaceae</taxon>
        <taxon>Mycolicibacterium</taxon>
    </lineage>
</organism>
<dbReference type="PANTHER" id="PTHR10491:SF4">
    <property type="entry name" value="METHIONINE ADENOSYLTRANSFERASE 2 SUBUNIT BETA"/>
    <property type="match status" value="1"/>
</dbReference>
<evidence type="ECO:0000256" key="4">
    <source>
        <dbReference type="PIRSR" id="PIRSR600888-3"/>
    </source>
</evidence>
<dbReference type="CDD" id="cd05254">
    <property type="entry name" value="dTDP_HR_like_SDR_e"/>
    <property type="match status" value="1"/>
</dbReference>
<reference evidence="7" key="1">
    <citation type="submission" date="2020-07" db="EMBL/GenBank/DDBJ databases">
        <authorList>
            <person name="Pettersson B.M.F."/>
            <person name="Behra P.R.K."/>
            <person name="Ramesh M."/>
            <person name="Das S."/>
            <person name="Dasgupta S."/>
            <person name="Kirsebom L.A."/>
        </authorList>
    </citation>
    <scope>NUCLEOTIDE SEQUENCE</scope>
    <source>
        <strain evidence="7">DSM 45406</strain>
    </source>
</reference>
<dbReference type="InterPro" id="IPR011051">
    <property type="entry name" value="RmlC_Cupin_sf"/>
</dbReference>
<dbReference type="Gene3D" id="3.90.25.10">
    <property type="entry name" value="UDP-galactose 4-epimerase, domain 1"/>
    <property type="match status" value="1"/>
</dbReference>
<evidence type="ECO:0000313" key="10">
    <source>
        <dbReference type="Proteomes" id="UP001140272"/>
    </source>
</evidence>
<dbReference type="Pfam" id="PF00908">
    <property type="entry name" value="dTDP_sugar_isom"/>
    <property type="match status" value="1"/>
</dbReference>
<dbReference type="Gene3D" id="2.60.120.10">
    <property type="entry name" value="Jelly Rolls"/>
    <property type="match status" value="1"/>
</dbReference>
<dbReference type="SUPFAM" id="SSF51735">
    <property type="entry name" value="NAD(P)-binding Rossmann-fold domains"/>
    <property type="match status" value="1"/>
</dbReference>
<dbReference type="Gene3D" id="3.40.50.720">
    <property type="entry name" value="NAD(P)-binding Rossmann-like Domain"/>
    <property type="match status" value="1"/>
</dbReference>
<name>A0A9X2YGF1_9MYCO</name>
<dbReference type="GO" id="GO:0008830">
    <property type="term" value="F:dTDP-4-dehydrorhamnose 3,5-epimerase activity"/>
    <property type="evidence" value="ECO:0007669"/>
    <property type="project" value="InterPro"/>
</dbReference>
<dbReference type="InterPro" id="IPR036291">
    <property type="entry name" value="NAD(P)-bd_dom_sf"/>
</dbReference>
<feature type="active site" description="Proton acceptor" evidence="3">
    <location>
        <position position="70"/>
    </location>
</feature>
<proteinExistence type="inferred from homology"/>
<dbReference type="PANTHER" id="PTHR10491">
    <property type="entry name" value="DTDP-4-DEHYDRORHAMNOSE REDUCTASE"/>
    <property type="match status" value="1"/>
</dbReference>
<dbReference type="SUPFAM" id="SSF51182">
    <property type="entry name" value="RmlC-like cupins"/>
    <property type="match status" value="1"/>
</dbReference>
<evidence type="ECO:0000256" key="2">
    <source>
        <dbReference type="ARBA" id="ARBA00010944"/>
    </source>
</evidence>
<comment type="similarity">
    <text evidence="1">Belongs to the dTDP-4-dehydrorhamnose 3,5-epimerase family.</text>
</comment>
<dbReference type="InterPro" id="IPR000888">
    <property type="entry name" value="RmlC-like"/>
</dbReference>